<evidence type="ECO:0000313" key="2">
    <source>
        <dbReference type="Proteomes" id="UP000663853"/>
    </source>
</evidence>
<reference evidence="1" key="1">
    <citation type="submission" date="2021-01" db="EMBL/GenBank/DDBJ databases">
        <authorList>
            <person name="Kaushik A."/>
        </authorList>
    </citation>
    <scope>NUCLEOTIDE SEQUENCE</scope>
    <source>
        <strain evidence="1">AG6-10EEA</strain>
    </source>
</reference>
<gene>
    <name evidence="1" type="ORF">RDB_LOCUS12040</name>
</gene>
<organism evidence="1 2">
    <name type="scientific">Rhizoctonia solani</name>
    <dbReference type="NCBI Taxonomy" id="456999"/>
    <lineage>
        <taxon>Eukaryota</taxon>
        <taxon>Fungi</taxon>
        <taxon>Dikarya</taxon>
        <taxon>Basidiomycota</taxon>
        <taxon>Agaricomycotina</taxon>
        <taxon>Agaricomycetes</taxon>
        <taxon>Cantharellales</taxon>
        <taxon>Ceratobasidiaceae</taxon>
        <taxon>Rhizoctonia</taxon>
    </lineage>
</organism>
<dbReference type="EMBL" id="CAJMXA010000201">
    <property type="protein sequence ID" value="CAE6420822.1"/>
    <property type="molecule type" value="Genomic_DNA"/>
</dbReference>
<name>A0A8H3AIX6_9AGAM</name>
<evidence type="ECO:0000313" key="1">
    <source>
        <dbReference type="EMBL" id="CAE6420822.1"/>
    </source>
</evidence>
<dbReference type="AlphaFoldDB" id="A0A8H3AIX6"/>
<accession>A0A8H3AIX6</accession>
<protein>
    <submittedName>
        <fullName evidence="1">Uncharacterized protein</fullName>
    </submittedName>
</protein>
<sequence>MAHSNVESSLGMTYQSEDGQTVVFKDEEAHYNSYEAAITAAVNWVTNEKFELGKHEKRVPLHRKFKEKMVLYPSKGTPSIPKDDICGVAEQSTSKVDFVRLDRNEQGVHFNAKYVGKNESVPSSAKKAAVFIDHATDAQFKAWVKKLKETTSVTDLWDDSWYVGKQP</sequence>
<proteinExistence type="predicted"/>
<comment type="caution">
    <text evidence="1">The sequence shown here is derived from an EMBL/GenBank/DDBJ whole genome shotgun (WGS) entry which is preliminary data.</text>
</comment>
<dbReference type="Proteomes" id="UP000663853">
    <property type="component" value="Unassembled WGS sequence"/>
</dbReference>